<protein>
    <recommendedName>
        <fullName evidence="2">histidine kinase</fullName>
        <ecNumber evidence="2">2.7.13.3</ecNumber>
    </recommendedName>
</protein>
<name>A0A1V1NXS5_9BACT</name>
<evidence type="ECO:0000259" key="10">
    <source>
        <dbReference type="SMART" id="SM00388"/>
    </source>
</evidence>
<evidence type="ECO:0000256" key="1">
    <source>
        <dbReference type="ARBA" id="ARBA00000085"/>
    </source>
</evidence>
<comment type="caution">
    <text evidence="11">The sequence shown here is derived from an EMBL/GenBank/DDBJ whole genome shotgun (WGS) entry which is preliminary data.</text>
</comment>
<comment type="catalytic activity">
    <reaction evidence="1">
        <text>ATP + protein L-histidine = ADP + protein N-phospho-L-histidine.</text>
        <dbReference type="EC" id="2.7.13.3"/>
    </reaction>
</comment>
<proteinExistence type="predicted"/>
<dbReference type="Gene3D" id="1.10.287.130">
    <property type="match status" value="1"/>
</dbReference>
<dbReference type="EMBL" id="ATBP01001411">
    <property type="protein sequence ID" value="ETR67373.1"/>
    <property type="molecule type" value="Genomic_DNA"/>
</dbReference>
<evidence type="ECO:0000256" key="2">
    <source>
        <dbReference type="ARBA" id="ARBA00012438"/>
    </source>
</evidence>
<dbReference type="PANTHER" id="PTHR43065:SF10">
    <property type="entry name" value="PEROXIDE STRESS-ACTIVATED HISTIDINE KINASE MAK3"/>
    <property type="match status" value="1"/>
</dbReference>
<dbReference type="EC" id="2.7.13.3" evidence="2"/>
<evidence type="ECO:0000313" key="11">
    <source>
        <dbReference type="EMBL" id="ETR67373.1"/>
    </source>
</evidence>
<dbReference type="PANTHER" id="PTHR43065">
    <property type="entry name" value="SENSOR HISTIDINE KINASE"/>
    <property type="match status" value="1"/>
</dbReference>
<keyword evidence="9" id="KW-1133">Transmembrane helix</keyword>
<organism evidence="11 12">
    <name type="scientific">Candidatus Magnetoglobus multicellularis str. Araruama</name>
    <dbReference type="NCBI Taxonomy" id="890399"/>
    <lineage>
        <taxon>Bacteria</taxon>
        <taxon>Pseudomonadati</taxon>
        <taxon>Thermodesulfobacteriota</taxon>
        <taxon>Desulfobacteria</taxon>
        <taxon>Desulfobacterales</taxon>
        <taxon>Desulfobacteraceae</taxon>
        <taxon>Candidatus Magnetoglobus</taxon>
    </lineage>
</organism>
<keyword evidence="5" id="KW-0547">Nucleotide-binding</keyword>
<dbReference type="InterPro" id="IPR036097">
    <property type="entry name" value="HisK_dim/P_sf"/>
</dbReference>
<accession>A0A1V1NXS5</accession>
<keyword evidence="9" id="KW-0472">Membrane</keyword>
<dbReference type="CDD" id="cd00082">
    <property type="entry name" value="HisKA"/>
    <property type="match status" value="1"/>
</dbReference>
<dbReference type="GO" id="GO:0000155">
    <property type="term" value="F:phosphorelay sensor kinase activity"/>
    <property type="evidence" value="ECO:0007669"/>
    <property type="project" value="InterPro"/>
</dbReference>
<dbReference type="AlphaFoldDB" id="A0A1V1NXS5"/>
<evidence type="ECO:0000256" key="9">
    <source>
        <dbReference type="SAM" id="Phobius"/>
    </source>
</evidence>
<feature type="transmembrane region" description="Helical" evidence="9">
    <location>
        <begin position="220"/>
        <end position="242"/>
    </location>
</feature>
<feature type="transmembrane region" description="Helical" evidence="9">
    <location>
        <begin position="31"/>
        <end position="55"/>
    </location>
</feature>
<dbReference type="InterPro" id="IPR003661">
    <property type="entry name" value="HisK_dim/P_dom"/>
</dbReference>
<keyword evidence="8" id="KW-0902">Two-component regulatory system</keyword>
<dbReference type="Proteomes" id="UP000189670">
    <property type="component" value="Unassembled WGS sequence"/>
</dbReference>
<evidence type="ECO:0000256" key="7">
    <source>
        <dbReference type="ARBA" id="ARBA00022840"/>
    </source>
</evidence>
<evidence type="ECO:0000256" key="6">
    <source>
        <dbReference type="ARBA" id="ARBA00022777"/>
    </source>
</evidence>
<keyword evidence="7" id="KW-0067">ATP-binding</keyword>
<keyword evidence="4" id="KW-0808">Transferase</keyword>
<keyword evidence="3" id="KW-0597">Phosphoprotein</keyword>
<gene>
    <name evidence="11" type="ORF">OMM_05167</name>
</gene>
<evidence type="ECO:0000313" key="12">
    <source>
        <dbReference type="Proteomes" id="UP000189670"/>
    </source>
</evidence>
<keyword evidence="6 11" id="KW-0418">Kinase</keyword>
<evidence type="ECO:0000256" key="3">
    <source>
        <dbReference type="ARBA" id="ARBA00022553"/>
    </source>
</evidence>
<dbReference type="GO" id="GO:0005524">
    <property type="term" value="F:ATP binding"/>
    <property type="evidence" value="ECO:0007669"/>
    <property type="project" value="UniProtKB-KW"/>
</dbReference>
<sequence>MKTVKRFFSKRKARFLTLDTNNTRPFRLVKYVTFTSLIFVLVGTLIMSVLIMQWARSILLSKSEDYALLLAENLNHQIFLQFVVPVAIEVGKIQLSNQSQYERLDRVVRGTIHSFEVDQVIIYDMDNIISYSFHRQITGRRNMGGIGYYNARTGKSTSVLFQKGNFIELMIGLPKFSKLSTYIPLRAEKSVSNMSGPMLGILEIVQDLSQDYVAVFRFKFFIFMTSLTVMGSLSLALIYVVLRGEKIIRKRNDERLRLEAQLQHSERFAALGEMAAGVSHEIRNPLGIIRSSAQLLKKKMLKFDIDNHLPDVIIEETGRLNDIITDFLMISRPAKPNFSTCHIFDIIEKIQPF</sequence>
<reference evidence="12" key="1">
    <citation type="submission" date="2012-11" db="EMBL/GenBank/DDBJ databases">
        <authorList>
            <person name="Lucero-Rivera Y.E."/>
            <person name="Tovar-Ramirez D."/>
        </authorList>
    </citation>
    <scope>NUCLEOTIDE SEQUENCE [LARGE SCALE GENOMIC DNA]</scope>
    <source>
        <strain evidence="12">Araruama</strain>
    </source>
</reference>
<evidence type="ECO:0000256" key="8">
    <source>
        <dbReference type="ARBA" id="ARBA00023012"/>
    </source>
</evidence>
<dbReference type="Pfam" id="PF00512">
    <property type="entry name" value="HisKA"/>
    <property type="match status" value="1"/>
</dbReference>
<evidence type="ECO:0000256" key="4">
    <source>
        <dbReference type="ARBA" id="ARBA00022679"/>
    </source>
</evidence>
<keyword evidence="9" id="KW-0812">Transmembrane</keyword>
<dbReference type="SUPFAM" id="SSF47384">
    <property type="entry name" value="Homodimeric domain of signal transducing histidine kinase"/>
    <property type="match status" value="1"/>
</dbReference>
<feature type="domain" description="Signal transduction histidine kinase dimerisation/phosphoacceptor" evidence="10">
    <location>
        <begin position="270"/>
        <end position="336"/>
    </location>
</feature>
<evidence type="ECO:0000256" key="5">
    <source>
        <dbReference type="ARBA" id="ARBA00022741"/>
    </source>
</evidence>
<dbReference type="SMART" id="SM00388">
    <property type="entry name" value="HisKA"/>
    <property type="match status" value="1"/>
</dbReference>